<dbReference type="InterPro" id="IPR013783">
    <property type="entry name" value="Ig-like_fold"/>
</dbReference>
<evidence type="ECO:0000256" key="2">
    <source>
        <dbReference type="ARBA" id="ARBA00023157"/>
    </source>
</evidence>
<keyword evidence="3" id="KW-0393">Immunoglobulin domain</keyword>
<dbReference type="Ensembl" id="ENSEAST00005048506.1">
    <property type="protein sequence ID" value="ENSEASP00005057459.1"/>
    <property type="gene ID" value="ENSEASG00005025528.1"/>
</dbReference>
<feature type="transmembrane region" description="Helical" evidence="5">
    <location>
        <begin position="147"/>
        <end position="169"/>
    </location>
</feature>
<gene>
    <name evidence="6" type="primary">VSTM1</name>
</gene>
<dbReference type="PANTHER" id="PTHR11738">
    <property type="entry name" value="MHC CLASS I NK CELL RECEPTOR"/>
    <property type="match status" value="1"/>
</dbReference>
<dbReference type="Proteomes" id="UP000694387">
    <property type="component" value="Chromosome 26"/>
</dbReference>
<keyword evidence="5" id="KW-0472">Membrane</keyword>
<protein>
    <submittedName>
        <fullName evidence="6">V-set and transmembrane domain containing 1</fullName>
    </submittedName>
</protein>
<evidence type="ECO:0000256" key="1">
    <source>
        <dbReference type="ARBA" id="ARBA00022729"/>
    </source>
</evidence>
<accession>A0A9L0JWD1</accession>
<dbReference type="Gene3D" id="2.60.40.10">
    <property type="entry name" value="Immunoglobulins"/>
    <property type="match status" value="1"/>
</dbReference>
<keyword evidence="1" id="KW-0732">Signal</keyword>
<keyword evidence="7" id="KW-1185">Reference proteome</keyword>
<dbReference type="GO" id="GO:0002764">
    <property type="term" value="P:immune response-regulating signaling pathway"/>
    <property type="evidence" value="ECO:0007669"/>
    <property type="project" value="TreeGrafter"/>
</dbReference>
<organism evidence="6 7">
    <name type="scientific">Equus asinus</name>
    <name type="common">Donkey</name>
    <name type="synonym">Equus africanus asinus</name>
    <dbReference type="NCBI Taxonomy" id="9793"/>
    <lineage>
        <taxon>Eukaryota</taxon>
        <taxon>Metazoa</taxon>
        <taxon>Chordata</taxon>
        <taxon>Craniata</taxon>
        <taxon>Vertebrata</taxon>
        <taxon>Euteleostomi</taxon>
        <taxon>Mammalia</taxon>
        <taxon>Eutheria</taxon>
        <taxon>Laurasiatheria</taxon>
        <taxon>Perissodactyla</taxon>
        <taxon>Equidae</taxon>
        <taxon>Equus</taxon>
    </lineage>
</organism>
<dbReference type="GO" id="GO:0005886">
    <property type="term" value="C:plasma membrane"/>
    <property type="evidence" value="ECO:0007669"/>
    <property type="project" value="TreeGrafter"/>
</dbReference>
<evidence type="ECO:0000313" key="6">
    <source>
        <dbReference type="Ensembl" id="ENSEASP00005057459.1"/>
    </source>
</evidence>
<reference evidence="6 7" key="1">
    <citation type="journal article" date="2020" name="Nat. Commun.">
        <title>Donkey genomes provide new insights into domestication and selection for coat color.</title>
        <authorList>
            <person name="Wang"/>
            <person name="C."/>
            <person name="Li"/>
            <person name="H."/>
            <person name="Guo"/>
            <person name="Y."/>
            <person name="Huang"/>
            <person name="J."/>
            <person name="Sun"/>
            <person name="Y."/>
            <person name="Min"/>
            <person name="J."/>
            <person name="Wang"/>
            <person name="J."/>
            <person name="Fang"/>
            <person name="X."/>
            <person name="Zhao"/>
            <person name="Z."/>
            <person name="Wang"/>
            <person name="S."/>
            <person name="Zhang"/>
            <person name="Y."/>
            <person name="Liu"/>
            <person name="Q."/>
            <person name="Jiang"/>
            <person name="Q."/>
            <person name="Wang"/>
            <person name="X."/>
            <person name="Guo"/>
            <person name="Y."/>
            <person name="Yang"/>
            <person name="C."/>
            <person name="Wang"/>
            <person name="Y."/>
            <person name="Tian"/>
            <person name="F."/>
            <person name="Zhuang"/>
            <person name="G."/>
            <person name="Fan"/>
            <person name="Y."/>
            <person name="Gao"/>
            <person name="Q."/>
            <person name="Li"/>
            <person name="Y."/>
            <person name="Ju"/>
            <person name="Z."/>
            <person name="Li"/>
            <person name="J."/>
            <person name="Li"/>
            <person name="R."/>
            <person name="Hou"/>
            <person name="M."/>
            <person name="Yang"/>
            <person name="G."/>
            <person name="Liu"/>
            <person name="G."/>
            <person name="Liu"/>
            <person name="W."/>
            <person name="Guo"/>
            <person name="J."/>
            <person name="Pan"/>
            <person name="S."/>
            <person name="Fan"/>
            <person name="G."/>
            <person name="Zhang"/>
            <person name="W."/>
            <person name="Zhang"/>
            <person name="R."/>
            <person name="Yu"/>
            <person name="J."/>
            <person name="Zhang"/>
            <person name="X."/>
            <person name="Yin"/>
            <person name="Q."/>
            <person name="Ji"/>
            <person name="C."/>
            <person name="Jin"/>
            <person name="Y."/>
            <person name="Yue"/>
            <person name="G."/>
            <person name="Liu"/>
            <person name="M."/>
            <person name="Xu"/>
            <person name="J."/>
            <person name="Liu"/>
            <person name="S."/>
            <person name="Jordana"/>
            <person name="J."/>
            <person name="Noce"/>
            <person name="A."/>
            <person name="Amills"/>
            <person name="M."/>
            <person name="Wu"/>
            <person name="D.D."/>
            <person name="Li"/>
            <person name="S."/>
            <person name="Zhou"/>
            <person name="X. and Zhong"/>
            <person name="J."/>
        </authorList>
    </citation>
    <scope>NUCLEOTIDE SEQUENCE [LARGE SCALE GENOMIC DNA]</scope>
</reference>
<dbReference type="InterPro" id="IPR050412">
    <property type="entry name" value="Ig-like_Receptors_ImmuneReg"/>
</dbReference>
<evidence type="ECO:0000256" key="3">
    <source>
        <dbReference type="ARBA" id="ARBA00023319"/>
    </source>
</evidence>
<dbReference type="AlphaFoldDB" id="A0A9L0JWD1"/>
<evidence type="ECO:0000256" key="4">
    <source>
        <dbReference type="SAM" id="MobiDB-lite"/>
    </source>
</evidence>
<dbReference type="FunFam" id="2.60.40.10:FF:000049">
    <property type="entry name" value="Leukocyte immunoglobulin-like receptor subfamily B member 1"/>
    <property type="match status" value="1"/>
</dbReference>
<dbReference type="SUPFAM" id="SSF48726">
    <property type="entry name" value="Immunoglobulin"/>
    <property type="match status" value="1"/>
</dbReference>
<dbReference type="InterPro" id="IPR036179">
    <property type="entry name" value="Ig-like_dom_sf"/>
</dbReference>
<proteinExistence type="predicted"/>
<keyword evidence="5" id="KW-0812">Transmembrane</keyword>
<evidence type="ECO:0000256" key="5">
    <source>
        <dbReference type="SAM" id="Phobius"/>
    </source>
</evidence>
<dbReference type="GeneTree" id="ENSGT01100000263478"/>
<dbReference type="PANTHER" id="PTHR11738:SF180">
    <property type="entry name" value="V-SET AND TRANSMEMBRANE DOMAIN-CONTAINING PROTEIN 1"/>
    <property type="match status" value="1"/>
</dbReference>
<keyword evidence="5" id="KW-1133">Transmembrane helix</keyword>
<feature type="compositionally biased region" description="Low complexity" evidence="4">
    <location>
        <begin position="227"/>
        <end position="238"/>
    </location>
</feature>
<sequence length="248" mass="27721">MCSLLTCTQRQAHHSSVMRFSLPGLCLGHEDEKKNEKLPKPSLIALPSSMVERSSNVTLKCQSRIQNVTFILEKLQDSGYKREQRSAGHHVEFLLTDLKLKDAGTYFCSYKTMASHECSEKSEHLQLMVTDYHDGRVAPSIKTDTSIIILTTFSLLSIFLLFISVLFIYRCTRHGSSHEEPTKRTSHPKFPEQEATDADLSKMERISILTEEPQEVTCAELNTKVPSEAASVPAEEPAGSCECATPKA</sequence>
<reference evidence="6" key="2">
    <citation type="submission" date="2025-08" db="UniProtKB">
        <authorList>
            <consortium name="Ensembl"/>
        </authorList>
    </citation>
    <scope>IDENTIFICATION</scope>
</reference>
<feature type="region of interest" description="Disordered" evidence="4">
    <location>
        <begin position="227"/>
        <end position="248"/>
    </location>
</feature>
<name>A0A9L0JWD1_EQUAS</name>
<keyword evidence="2" id="KW-1015">Disulfide bond</keyword>
<reference evidence="6" key="3">
    <citation type="submission" date="2025-09" db="UniProtKB">
        <authorList>
            <consortium name="Ensembl"/>
        </authorList>
    </citation>
    <scope>IDENTIFICATION</scope>
</reference>
<evidence type="ECO:0000313" key="7">
    <source>
        <dbReference type="Proteomes" id="UP000694387"/>
    </source>
</evidence>
<feature type="region of interest" description="Disordered" evidence="4">
    <location>
        <begin position="176"/>
        <end position="206"/>
    </location>
</feature>